<dbReference type="AlphaFoldDB" id="A0A1R0GP28"/>
<evidence type="ECO:0000256" key="1">
    <source>
        <dbReference type="SAM" id="SignalP"/>
    </source>
</evidence>
<gene>
    <name evidence="2" type="ORF">AYI68_g7301</name>
</gene>
<dbReference type="EMBL" id="LSSL01005828">
    <property type="protein sequence ID" value="OLY78645.1"/>
    <property type="molecule type" value="Genomic_DNA"/>
</dbReference>
<feature type="signal peptide" evidence="1">
    <location>
        <begin position="1"/>
        <end position="23"/>
    </location>
</feature>
<organism evidence="2 3">
    <name type="scientific">Smittium mucronatum</name>
    <dbReference type="NCBI Taxonomy" id="133383"/>
    <lineage>
        <taxon>Eukaryota</taxon>
        <taxon>Fungi</taxon>
        <taxon>Fungi incertae sedis</taxon>
        <taxon>Zoopagomycota</taxon>
        <taxon>Kickxellomycotina</taxon>
        <taxon>Harpellomycetes</taxon>
        <taxon>Harpellales</taxon>
        <taxon>Legeriomycetaceae</taxon>
        <taxon>Smittium</taxon>
    </lineage>
</organism>
<keyword evidence="1" id="KW-0732">Signal</keyword>
<keyword evidence="3" id="KW-1185">Reference proteome</keyword>
<evidence type="ECO:0000313" key="2">
    <source>
        <dbReference type="EMBL" id="OLY78645.1"/>
    </source>
</evidence>
<protein>
    <submittedName>
        <fullName evidence="2">Uncharacterized protein</fullName>
    </submittedName>
</protein>
<feature type="chain" id="PRO_5012887084" evidence="1">
    <location>
        <begin position="24"/>
        <end position="222"/>
    </location>
</feature>
<proteinExistence type="predicted"/>
<reference evidence="2 3" key="1">
    <citation type="journal article" date="2016" name="Mol. Biol. Evol.">
        <title>Genome-Wide Survey of Gut Fungi (Harpellales) Reveals the First Horizontally Transferred Ubiquitin Gene from a Mosquito Host.</title>
        <authorList>
            <person name="Wang Y."/>
            <person name="White M.M."/>
            <person name="Kvist S."/>
            <person name="Moncalvo J.M."/>
        </authorList>
    </citation>
    <scope>NUCLEOTIDE SEQUENCE [LARGE SCALE GENOMIC DNA]</scope>
    <source>
        <strain evidence="2 3">ALG-7-W6</strain>
    </source>
</reference>
<comment type="caution">
    <text evidence="2">The sequence shown here is derived from an EMBL/GenBank/DDBJ whole genome shotgun (WGS) entry which is preliminary data.</text>
</comment>
<accession>A0A1R0GP28</accession>
<dbReference type="Proteomes" id="UP000187455">
    <property type="component" value="Unassembled WGS sequence"/>
</dbReference>
<name>A0A1R0GP28_9FUNG</name>
<evidence type="ECO:0000313" key="3">
    <source>
        <dbReference type="Proteomes" id="UP000187455"/>
    </source>
</evidence>
<sequence length="222" mass="25141">MQFLTLLSIVFAFSIQLCPLVQATTRYILGEFSGKVGDSFDNGDNIEDINKVHDNNFGYMAYCSGQAQSRWGPKVNACSFEVYMLIAQSCAKLESLDYGNLEYSNLFDDIGCNIFRILLKKTSMEILKKIDELKDETDSLNSYQNSSLTYLSKIANDVKDKLEMSNQLKNIYSSDKTTNGNQEEIDHISQRNLADNLMINKYWDEINDLFIGGGYESTNING</sequence>